<protein>
    <submittedName>
        <fullName evidence="1">Uncharacterized protein</fullName>
    </submittedName>
</protein>
<reference evidence="1 2" key="1">
    <citation type="submission" date="2015-04" db="EMBL/GenBank/DDBJ databases">
        <title>The draft genome sequence of Fusarium langsethiae, a T-2/HT-2 mycotoxin producer.</title>
        <authorList>
            <person name="Lysoe E."/>
            <person name="Divon H.H."/>
            <person name="Terzi V."/>
            <person name="Orru L."/>
            <person name="Lamontanara A."/>
            <person name="Kolseth A.-K."/>
            <person name="Frandsen R.J."/>
            <person name="Nielsen K."/>
            <person name="Thrane U."/>
        </authorList>
    </citation>
    <scope>NUCLEOTIDE SEQUENCE [LARGE SCALE GENOMIC DNA]</scope>
    <source>
        <strain evidence="1 2">Fl201059</strain>
    </source>
</reference>
<sequence length="557" mass="62351">MSDPSPPGRIVCEQTIDVKIESVPWTHSHLGKAPTGDDTWLGYLVPVDQLNSKPWTLIKDLPFIHIVGEIRDGSCVVAVASCIQQPFQELYGEDFSPELAPEPDVLIDLLELTKYEKAFCDACTARQKISSSLIRKAVTGVTSPGGRGLARYYRSIFDKHHLVPVEWALLIDDITTSPSAVRDQFLLSSLFLSLHLLDDLSGFDPSDASGLCKREPDIWIALLRQRESATTAQLVENPDIEMHTIALVRGLLEFAGHNTDVRYYRYNQKNTFYDNFGLIGRIFDVELTNLVPRPFGASEVRDFLVRSGHSDRDISHLCDGLAIHVPIAVPMRYCESLPASLVNRIATGEVMTALGVIGDTYEKLPQLDKKENDRLLLLNHLAKRRVGLEVLREWMASTEGQLVYSQTLKTMWEHPQPTEQFVLGLVTLIHYLFNPDSLPEGSAPVYCFSFDDFSPLLDGDNTMDRRDVLERVGCSARTVLASDPDMASGLDTIIGRQSSAHWLDGYNQPVFGASVSHNGDSRWRLQENSSFPYQDDAPPVGSFKWMRKLFGCFAFMA</sequence>
<dbReference type="OrthoDB" id="5102373at2759"/>
<dbReference type="AlphaFoldDB" id="A0A0M9ES22"/>
<comment type="caution">
    <text evidence="1">The sequence shown here is derived from an EMBL/GenBank/DDBJ whole genome shotgun (WGS) entry which is preliminary data.</text>
</comment>
<keyword evidence="2" id="KW-1185">Reference proteome</keyword>
<accession>A0A0M9ES22</accession>
<organism evidence="1 2">
    <name type="scientific">Fusarium langsethiae</name>
    <dbReference type="NCBI Taxonomy" id="179993"/>
    <lineage>
        <taxon>Eukaryota</taxon>
        <taxon>Fungi</taxon>
        <taxon>Dikarya</taxon>
        <taxon>Ascomycota</taxon>
        <taxon>Pezizomycotina</taxon>
        <taxon>Sordariomycetes</taxon>
        <taxon>Hypocreomycetidae</taxon>
        <taxon>Hypocreales</taxon>
        <taxon>Nectriaceae</taxon>
        <taxon>Fusarium</taxon>
    </lineage>
</organism>
<gene>
    <name evidence="1" type="ORF">FLAG1_08425</name>
</gene>
<evidence type="ECO:0000313" key="1">
    <source>
        <dbReference type="EMBL" id="KPA38729.1"/>
    </source>
</evidence>
<dbReference type="Proteomes" id="UP000037904">
    <property type="component" value="Unassembled WGS sequence"/>
</dbReference>
<name>A0A0M9ES22_FUSLA</name>
<evidence type="ECO:0000313" key="2">
    <source>
        <dbReference type="Proteomes" id="UP000037904"/>
    </source>
</evidence>
<dbReference type="EMBL" id="JXCE01000250">
    <property type="protein sequence ID" value="KPA38729.1"/>
    <property type="molecule type" value="Genomic_DNA"/>
</dbReference>
<proteinExistence type="predicted"/>